<feature type="compositionally biased region" description="Basic and acidic residues" evidence="5">
    <location>
        <begin position="196"/>
        <end position="227"/>
    </location>
</feature>
<feature type="compositionally biased region" description="Acidic residues" evidence="5">
    <location>
        <begin position="244"/>
        <end position="261"/>
    </location>
</feature>
<evidence type="ECO:0000256" key="5">
    <source>
        <dbReference type="SAM" id="MobiDB-lite"/>
    </source>
</evidence>
<evidence type="ECO:0000256" key="2">
    <source>
        <dbReference type="ARBA" id="ARBA00023179"/>
    </source>
</evidence>
<protein>
    <recommendedName>
        <fullName evidence="8">Troponin I</fullName>
    </recommendedName>
</protein>
<dbReference type="InterPro" id="IPR001978">
    <property type="entry name" value="Troponin"/>
</dbReference>
<dbReference type="PANTHER" id="PTHR13738">
    <property type="entry name" value="TROPONIN I"/>
    <property type="match status" value="1"/>
</dbReference>
<dbReference type="FunFam" id="1.20.5.350:FF:000005">
    <property type="entry name" value="Troponin I 1"/>
    <property type="match status" value="1"/>
</dbReference>
<proteinExistence type="inferred from homology"/>
<feature type="region of interest" description="Disordered" evidence="5">
    <location>
        <begin position="196"/>
        <end position="261"/>
    </location>
</feature>
<dbReference type="GO" id="GO:0003779">
    <property type="term" value="F:actin binding"/>
    <property type="evidence" value="ECO:0007669"/>
    <property type="project" value="UniProtKB-KW"/>
</dbReference>
<dbReference type="InterPro" id="IPR038077">
    <property type="entry name" value="Troponin_sf"/>
</dbReference>
<dbReference type="AlphaFoldDB" id="A0AA36D0Q7"/>
<dbReference type="GO" id="GO:0005861">
    <property type="term" value="C:troponin complex"/>
    <property type="evidence" value="ECO:0007669"/>
    <property type="project" value="InterPro"/>
</dbReference>
<feature type="non-terminal residue" evidence="6">
    <location>
        <position position="261"/>
    </location>
</feature>
<evidence type="ECO:0000256" key="3">
    <source>
        <dbReference type="ARBA" id="ARBA00023203"/>
    </source>
</evidence>
<dbReference type="GO" id="GO:0006936">
    <property type="term" value="P:muscle contraction"/>
    <property type="evidence" value="ECO:0007669"/>
    <property type="project" value="TreeGrafter"/>
</dbReference>
<keyword evidence="2" id="KW-0514">Muscle protein</keyword>
<keyword evidence="7" id="KW-1185">Reference proteome</keyword>
<comment type="function">
    <text evidence="4">Troponin I is the inhibitory subunit of troponin, the thin filament regulatory complex which confers calcium-sensitivity to muscle actomyosin ATPase activity.</text>
</comment>
<evidence type="ECO:0008006" key="8">
    <source>
        <dbReference type="Google" id="ProtNLM"/>
    </source>
</evidence>
<dbReference type="Gene3D" id="1.20.5.350">
    <property type="match status" value="1"/>
</dbReference>
<evidence type="ECO:0000313" key="6">
    <source>
        <dbReference type="EMBL" id="CAJ0577423.1"/>
    </source>
</evidence>
<feature type="compositionally biased region" description="Basic residues" evidence="5">
    <location>
        <begin position="7"/>
        <end position="19"/>
    </location>
</feature>
<comment type="similarity">
    <text evidence="1">Belongs to the troponin I family.</text>
</comment>
<evidence type="ECO:0000313" key="7">
    <source>
        <dbReference type="Proteomes" id="UP001177023"/>
    </source>
</evidence>
<sequence>MQGSRTFPHHSKWLTKRLNVKKEEMERKKAEVRKRLEESGKAGKKAKKGFLTPERKKKLRKLLMMKAAEDLKQQQLNKERERQSALASRCPALPDIDSIEDHGKLESIYNDLFAKVRALEDSKYDVLQLVKESDTTINTLTIEVNDLRGKYVKPTLKKVSKFDNKFKKLGQAKEGTEKQDFRSNLKVVKKENVEEIMEKKVKKDDKPDWSKGEHKKEEKKEEKKEAPAEPEPEPEPEAAAVPAAEEEEGDEEEGEDEEEEE</sequence>
<dbReference type="EMBL" id="CATQJA010002650">
    <property type="protein sequence ID" value="CAJ0577423.1"/>
    <property type="molecule type" value="Genomic_DNA"/>
</dbReference>
<gene>
    <name evidence="6" type="ORF">MSPICULIGERA_LOCUS15696</name>
</gene>
<reference evidence="6" key="1">
    <citation type="submission" date="2023-06" db="EMBL/GenBank/DDBJ databases">
        <authorList>
            <person name="Delattre M."/>
        </authorList>
    </citation>
    <scope>NUCLEOTIDE SEQUENCE</scope>
    <source>
        <strain evidence="6">AF72</strain>
    </source>
</reference>
<name>A0AA36D0Q7_9BILA</name>
<dbReference type="InterPro" id="IPR050875">
    <property type="entry name" value="Troponin_I"/>
</dbReference>
<dbReference type="GO" id="GO:0030172">
    <property type="term" value="F:troponin C binding"/>
    <property type="evidence" value="ECO:0007669"/>
    <property type="project" value="UniProtKB-ARBA"/>
</dbReference>
<dbReference type="Pfam" id="PF00992">
    <property type="entry name" value="Troponin"/>
    <property type="match status" value="1"/>
</dbReference>
<feature type="region of interest" description="Disordered" evidence="5">
    <location>
        <begin position="1"/>
        <end position="52"/>
    </location>
</feature>
<feature type="compositionally biased region" description="Basic and acidic residues" evidence="5">
    <location>
        <begin position="20"/>
        <end position="41"/>
    </location>
</feature>
<comment type="caution">
    <text evidence="6">The sequence shown here is derived from an EMBL/GenBank/DDBJ whole genome shotgun (WGS) entry which is preliminary data.</text>
</comment>
<dbReference type="Proteomes" id="UP001177023">
    <property type="component" value="Unassembled WGS sequence"/>
</dbReference>
<dbReference type="SUPFAM" id="SSF90250">
    <property type="entry name" value="Troponin coil-coiled subunits"/>
    <property type="match status" value="1"/>
</dbReference>
<keyword evidence="3" id="KW-0009">Actin-binding</keyword>
<organism evidence="6 7">
    <name type="scientific">Mesorhabditis spiculigera</name>
    <dbReference type="NCBI Taxonomy" id="96644"/>
    <lineage>
        <taxon>Eukaryota</taxon>
        <taxon>Metazoa</taxon>
        <taxon>Ecdysozoa</taxon>
        <taxon>Nematoda</taxon>
        <taxon>Chromadorea</taxon>
        <taxon>Rhabditida</taxon>
        <taxon>Rhabditina</taxon>
        <taxon>Rhabditomorpha</taxon>
        <taxon>Rhabditoidea</taxon>
        <taxon>Rhabditidae</taxon>
        <taxon>Mesorhabditinae</taxon>
        <taxon>Mesorhabditis</taxon>
    </lineage>
</organism>
<dbReference type="PANTHER" id="PTHR13738:SF1">
    <property type="entry name" value="TROPONIN I"/>
    <property type="match status" value="1"/>
</dbReference>
<evidence type="ECO:0000256" key="1">
    <source>
        <dbReference type="ARBA" id="ARBA00009930"/>
    </source>
</evidence>
<accession>A0AA36D0Q7</accession>
<evidence type="ECO:0000256" key="4">
    <source>
        <dbReference type="ARBA" id="ARBA00058564"/>
    </source>
</evidence>